<dbReference type="WBParaSite" id="nRc.2.0.1.t13457-RA">
    <property type="protein sequence ID" value="nRc.2.0.1.t13457-RA"/>
    <property type="gene ID" value="nRc.2.0.1.g13457"/>
</dbReference>
<evidence type="ECO:0000313" key="1">
    <source>
        <dbReference type="Proteomes" id="UP000887565"/>
    </source>
</evidence>
<proteinExistence type="predicted"/>
<sequence>PSSYEFFDIGALPVPLQLVSHLTEEGAGRDFNLLASIKLENLLVVDAIDLAVVADKFVAIDPTNFCWPFVLNFTK</sequence>
<reference evidence="2" key="1">
    <citation type="submission" date="2022-11" db="UniProtKB">
        <authorList>
            <consortium name="WormBaseParasite"/>
        </authorList>
    </citation>
    <scope>IDENTIFICATION</scope>
</reference>
<name>A0A915IJA2_ROMCU</name>
<protein>
    <submittedName>
        <fullName evidence="2">Uncharacterized protein</fullName>
    </submittedName>
</protein>
<dbReference type="Proteomes" id="UP000887565">
    <property type="component" value="Unplaced"/>
</dbReference>
<evidence type="ECO:0000313" key="2">
    <source>
        <dbReference type="WBParaSite" id="nRc.2.0.1.t13457-RA"/>
    </source>
</evidence>
<keyword evidence="1" id="KW-1185">Reference proteome</keyword>
<dbReference type="AlphaFoldDB" id="A0A915IJA2"/>
<accession>A0A915IJA2</accession>
<organism evidence="1 2">
    <name type="scientific">Romanomermis culicivorax</name>
    <name type="common">Nematode worm</name>
    <dbReference type="NCBI Taxonomy" id="13658"/>
    <lineage>
        <taxon>Eukaryota</taxon>
        <taxon>Metazoa</taxon>
        <taxon>Ecdysozoa</taxon>
        <taxon>Nematoda</taxon>
        <taxon>Enoplea</taxon>
        <taxon>Dorylaimia</taxon>
        <taxon>Mermithida</taxon>
        <taxon>Mermithoidea</taxon>
        <taxon>Mermithidae</taxon>
        <taxon>Romanomermis</taxon>
    </lineage>
</organism>